<feature type="repeat" description="TPR" evidence="3">
    <location>
        <begin position="490"/>
        <end position="523"/>
    </location>
</feature>
<evidence type="ECO:0000256" key="2">
    <source>
        <dbReference type="ARBA" id="ARBA00022803"/>
    </source>
</evidence>
<dbReference type="OrthoDB" id="5782056at2"/>
<dbReference type="Gene3D" id="1.25.40.10">
    <property type="entry name" value="Tetratricopeptide repeat domain"/>
    <property type="match status" value="3"/>
</dbReference>
<dbReference type="InterPro" id="IPR011009">
    <property type="entry name" value="Kinase-like_dom_sf"/>
</dbReference>
<dbReference type="InterPro" id="IPR011990">
    <property type="entry name" value="TPR-like_helical_dom_sf"/>
</dbReference>
<dbReference type="Pfam" id="PF13414">
    <property type="entry name" value="TPR_11"/>
    <property type="match status" value="1"/>
</dbReference>
<dbReference type="SUPFAM" id="SSF48439">
    <property type="entry name" value="Protein prenylyltransferase"/>
    <property type="match status" value="1"/>
</dbReference>
<comment type="caution">
    <text evidence="5">The sequence shown here is derived from an EMBL/GenBank/DDBJ whole genome shotgun (WGS) entry which is preliminary data.</text>
</comment>
<keyword evidence="6" id="KW-1185">Reference proteome</keyword>
<dbReference type="EMBL" id="RSCL01000004">
    <property type="protein sequence ID" value="RUT07869.1"/>
    <property type="molecule type" value="Genomic_DNA"/>
</dbReference>
<dbReference type="AlphaFoldDB" id="A0A3S1ARX3"/>
<dbReference type="InterPro" id="IPR050498">
    <property type="entry name" value="Ycf3"/>
</dbReference>
<dbReference type="GO" id="GO:0046813">
    <property type="term" value="P:receptor-mediated virion attachment to host cell"/>
    <property type="evidence" value="ECO:0007669"/>
    <property type="project" value="TreeGrafter"/>
</dbReference>
<reference evidence="5" key="1">
    <citation type="submission" date="2018-12" db="EMBL/GenBank/DDBJ databases">
        <authorList>
            <person name="Will S."/>
            <person name="Neumann-Schaal M."/>
            <person name="Henke P."/>
        </authorList>
    </citation>
    <scope>NUCLEOTIDE SEQUENCE</scope>
    <source>
        <strain evidence="5">PCC 7102</strain>
    </source>
</reference>
<dbReference type="PANTHER" id="PTHR44858:SF1">
    <property type="entry name" value="UDP-N-ACETYLGLUCOSAMINE--PEPTIDE N-ACETYLGLUCOSAMINYLTRANSFERASE SPINDLY-RELATED"/>
    <property type="match status" value="1"/>
</dbReference>
<dbReference type="GO" id="GO:0009279">
    <property type="term" value="C:cell outer membrane"/>
    <property type="evidence" value="ECO:0007669"/>
    <property type="project" value="TreeGrafter"/>
</dbReference>
<dbReference type="Pfam" id="PF00515">
    <property type="entry name" value="TPR_1"/>
    <property type="match status" value="1"/>
</dbReference>
<evidence type="ECO:0000313" key="5">
    <source>
        <dbReference type="EMBL" id="RUT07869.1"/>
    </source>
</evidence>
<dbReference type="Gene3D" id="1.10.510.10">
    <property type="entry name" value="Transferase(Phosphotransferase) domain 1"/>
    <property type="match status" value="1"/>
</dbReference>
<proteinExistence type="predicted"/>
<feature type="domain" description="Protein kinase" evidence="4">
    <location>
        <begin position="15"/>
        <end position="312"/>
    </location>
</feature>
<accession>A0A3S1ARX3</accession>
<dbReference type="GO" id="GO:0005524">
    <property type="term" value="F:ATP binding"/>
    <property type="evidence" value="ECO:0007669"/>
    <property type="project" value="InterPro"/>
</dbReference>
<dbReference type="RefSeq" id="WP_127080715.1">
    <property type="nucleotide sequence ID" value="NZ_RSCL01000004.1"/>
</dbReference>
<dbReference type="GO" id="GO:0004672">
    <property type="term" value="F:protein kinase activity"/>
    <property type="evidence" value="ECO:0007669"/>
    <property type="project" value="InterPro"/>
</dbReference>
<sequence>MQVIRCLPNQQNLTINLTVSLGRGGEACIYTVPTDANLVAKIYHKPKDAQDNKLSVMLAHPPENPTACLGHISIAWPTELLHSTDGSKRITGFLMPRIRGMRPIIDFYNPRTRRQHCPLFSYQYLIRTARNLAAAFAALHTRGYCVGDVNESNILVSDTALVTLVDTDSFQVRDPDSKTVYRCPVGKPEFTPPELQNKTFAECDRIVAHDLFGLGVLIFQLLMEGTHPFSGIFQGIGEPPTYESRIASGHFTYSQRTRVPYIPTPIAPAWEMLHPALQELFRRCFEEGHHNPLMRPSAATWLLTLTEVEESLITCTVNPQHRYSSHLHSCPWCQRTLRLGGRDPFPSQRAIAAKEHLAAHIPRKKPRPTAVPRVPKTPLPLNSLNYRQPNTAYNYPYYKSSKKQRYYPVVFCLLAFGLLGYLDVMIKFTSRPFDAENSYTQTLVTQQQVARDNLSFDDYYKQGHASYTIKNYEEAIRKFTKAIQKLPSHAKAYVNRGNAHFNLKQYEAALSDYNQAIKINPSETKAYVSRGNTRLILAEYSSDPDKDYKGAISDFNNAIRLNPSEIEALIRRGIVRAQVAKYSGESQDDYRKAIQDFNQALNLNPSRAEAYYQRGLVKYQIAQYSSDFEKEYRGAILDFNQALSLDPQMAKVYLKRGIVRYELSQYGGKESSRYRIQAVEDLQRAAKISLKQEDMDNYQQALSSICVVIENKCDAFFQHSNIIDKTN</sequence>
<dbReference type="InterPro" id="IPR019734">
    <property type="entry name" value="TPR_rpt"/>
</dbReference>
<dbReference type="PANTHER" id="PTHR44858">
    <property type="entry name" value="TETRATRICOPEPTIDE REPEAT PROTEIN 6"/>
    <property type="match status" value="1"/>
</dbReference>
<dbReference type="SUPFAM" id="SSF56112">
    <property type="entry name" value="Protein kinase-like (PK-like)"/>
    <property type="match status" value="1"/>
</dbReference>
<dbReference type="PROSITE" id="PS50005">
    <property type="entry name" value="TPR"/>
    <property type="match status" value="2"/>
</dbReference>
<evidence type="ECO:0000313" key="6">
    <source>
        <dbReference type="Proteomes" id="UP000271624"/>
    </source>
</evidence>
<dbReference type="PROSITE" id="PS50011">
    <property type="entry name" value="PROTEIN_KINASE_DOM"/>
    <property type="match status" value="1"/>
</dbReference>
<dbReference type="Proteomes" id="UP000271624">
    <property type="component" value="Unassembled WGS sequence"/>
</dbReference>
<evidence type="ECO:0000256" key="1">
    <source>
        <dbReference type="ARBA" id="ARBA00022737"/>
    </source>
</evidence>
<name>A0A3S1ARX3_9CYAN</name>
<keyword evidence="1" id="KW-0677">Repeat</keyword>
<protein>
    <recommendedName>
        <fullName evidence="4">Protein kinase domain-containing protein</fullName>
    </recommendedName>
</protein>
<reference evidence="5" key="2">
    <citation type="journal article" date="2019" name="Genome Biol. Evol.">
        <title>Day and night: Metabolic profiles and evolutionary relationships of six axenic non-marine cyanobacteria.</title>
        <authorList>
            <person name="Will S.E."/>
            <person name="Henke P."/>
            <person name="Boedeker C."/>
            <person name="Huang S."/>
            <person name="Brinkmann H."/>
            <person name="Rohde M."/>
            <person name="Jarek M."/>
            <person name="Friedl T."/>
            <person name="Seufert S."/>
            <person name="Schumacher M."/>
            <person name="Overmann J."/>
            <person name="Neumann-Schaal M."/>
            <person name="Petersen J."/>
        </authorList>
    </citation>
    <scope>NUCLEOTIDE SEQUENCE [LARGE SCALE GENOMIC DNA]</scope>
    <source>
        <strain evidence="5">PCC 7102</strain>
    </source>
</reference>
<evidence type="ECO:0000256" key="3">
    <source>
        <dbReference type="PROSITE-ProRule" id="PRU00339"/>
    </source>
</evidence>
<keyword evidence="2 3" id="KW-0802">TPR repeat</keyword>
<dbReference type="SMART" id="SM00028">
    <property type="entry name" value="TPR"/>
    <property type="match status" value="5"/>
</dbReference>
<gene>
    <name evidence="5" type="ORF">DSM106972_021290</name>
</gene>
<dbReference type="PROSITE" id="PS50293">
    <property type="entry name" value="TPR_REGION"/>
    <property type="match status" value="1"/>
</dbReference>
<dbReference type="InterPro" id="IPR000719">
    <property type="entry name" value="Prot_kinase_dom"/>
</dbReference>
<feature type="repeat" description="TPR" evidence="3">
    <location>
        <begin position="456"/>
        <end position="489"/>
    </location>
</feature>
<evidence type="ECO:0000259" key="4">
    <source>
        <dbReference type="PROSITE" id="PS50011"/>
    </source>
</evidence>
<organism evidence="5 6">
    <name type="scientific">Dulcicalothrix desertica PCC 7102</name>
    <dbReference type="NCBI Taxonomy" id="232991"/>
    <lineage>
        <taxon>Bacteria</taxon>
        <taxon>Bacillati</taxon>
        <taxon>Cyanobacteriota</taxon>
        <taxon>Cyanophyceae</taxon>
        <taxon>Nostocales</taxon>
        <taxon>Calotrichaceae</taxon>
        <taxon>Dulcicalothrix</taxon>
    </lineage>
</organism>